<evidence type="ECO:0000313" key="11">
    <source>
        <dbReference type="RefSeq" id="XP_014475154.1"/>
    </source>
</evidence>
<protein>
    <recommendedName>
        <fullName evidence="7">EF-hand domain-containing family member C2</fullName>
    </recommendedName>
</protein>
<keyword evidence="3" id="KW-0677">Repeat</keyword>
<organism evidence="10 11">
    <name type="scientific">Dinoponera quadriceps</name>
    <name type="common">South American ant</name>
    <dbReference type="NCBI Taxonomy" id="609295"/>
    <lineage>
        <taxon>Eukaryota</taxon>
        <taxon>Metazoa</taxon>
        <taxon>Ecdysozoa</taxon>
        <taxon>Arthropoda</taxon>
        <taxon>Hexapoda</taxon>
        <taxon>Insecta</taxon>
        <taxon>Pterygota</taxon>
        <taxon>Neoptera</taxon>
        <taxon>Endopterygota</taxon>
        <taxon>Hymenoptera</taxon>
        <taxon>Apocrita</taxon>
        <taxon>Aculeata</taxon>
        <taxon>Formicoidea</taxon>
        <taxon>Formicidae</taxon>
        <taxon>Ponerinae</taxon>
        <taxon>Ponerini</taxon>
        <taxon>Dinoponera</taxon>
    </lineage>
</organism>
<feature type="domain" description="DM10" evidence="9">
    <location>
        <begin position="219"/>
        <end position="358"/>
    </location>
</feature>
<dbReference type="FunFam" id="2.30.29.170:FF:000002">
    <property type="entry name" value="EF-hand domain (C-terminal) containing 1"/>
    <property type="match status" value="1"/>
</dbReference>
<comment type="function">
    <text evidence="6">Microtubule inner protein (MIP) part of the dynein-decorated doublet microtubules (DMTs) in cilia axoneme, which is required for motile cilia beating.</text>
</comment>
<dbReference type="PROSITE" id="PS51336">
    <property type="entry name" value="DM10"/>
    <property type="match status" value="3"/>
</dbReference>
<keyword evidence="4" id="KW-0206">Cytoskeleton</keyword>
<dbReference type="GO" id="GO:0005930">
    <property type="term" value="C:axoneme"/>
    <property type="evidence" value="ECO:0007669"/>
    <property type="project" value="UniProtKB-SubCell"/>
</dbReference>
<dbReference type="PANTHER" id="PTHR12086">
    <property type="entry name" value="EF-HAND DOMAIN C-TERMINAL CONTAINING PROTEIN"/>
    <property type="match status" value="1"/>
</dbReference>
<dbReference type="KEGG" id="dqu:106744705"/>
<dbReference type="OrthoDB" id="6360546at2759"/>
<dbReference type="InterPro" id="IPR040193">
    <property type="entry name" value="EFHC1/EFHC2/EFHB"/>
</dbReference>
<dbReference type="FunFam" id="2.30.29.170:FF:000004">
    <property type="entry name" value="EF-hand domain containing 2"/>
    <property type="match status" value="1"/>
</dbReference>
<dbReference type="Gene3D" id="1.10.238.10">
    <property type="entry name" value="EF-hand"/>
    <property type="match status" value="1"/>
</dbReference>
<reference evidence="11" key="1">
    <citation type="submission" date="2025-08" db="UniProtKB">
        <authorList>
            <consortium name="RefSeq"/>
        </authorList>
    </citation>
    <scope>IDENTIFICATION</scope>
</reference>
<dbReference type="Gene3D" id="2.30.29.170">
    <property type="match status" value="3"/>
</dbReference>
<dbReference type="SUPFAM" id="SSF47473">
    <property type="entry name" value="EF-hand"/>
    <property type="match status" value="1"/>
</dbReference>
<dbReference type="RefSeq" id="XP_014475154.1">
    <property type="nucleotide sequence ID" value="XM_014619668.1"/>
</dbReference>
<evidence type="ECO:0000256" key="7">
    <source>
        <dbReference type="ARBA" id="ARBA00039880"/>
    </source>
</evidence>
<evidence type="ECO:0000256" key="3">
    <source>
        <dbReference type="ARBA" id="ARBA00022737"/>
    </source>
</evidence>
<feature type="region of interest" description="Disordered" evidence="8">
    <location>
        <begin position="184"/>
        <end position="207"/>
    </location>
</feature>
<accession>A0A6P3XB93</accession>
<dbReference type="InterPro" id="IPR006602">
    <property type="entry name" value="DM10_dom"/>
</dbReference>
<feature type="domain" description="DM10" evidence="9">
    <location>
        <begin position="422"/>
        <end position="529"/>
    </location>
</feature>
<evidence type="ECO:0000256" key="8">
    <source>
        <dbReference type="SAM" id="MobiDB-lite"/>
    </source>
</evidence>
<dbReference type="Proteomes" id="UP000515204">
    <property type="component" value="Unplaced"/>
</dbReference>
<keyword evidence="5" id="KW-0966">Cell projection</keyword>
<name>A0A6P3XB93_DINQU</name>
<dbReference type="Pfam" id="PF06565">
    <property type="entry name" value="DM10_dom"/>
    <property type="match status" value="3"/>
</dbReference>
<dbReference type="GO" id="GO:0005874">
    <property type="term" value="C:microtubule"/>
    <property type="evidence" value="ECO:0007669"/>
    <property type="project" value="TreeGrafter"/>
</dbReference>
<dbReference type="PANTHER" id="PTHR12086:SF11">
    <property type="entry name" value="EF-HAND DOMAIN-CONTAINING FAMILY MEMBER C2"/>
    <property type="match status" value="1"/>
</dbReference>
<gene>
    <name evidence="11" type="primary">LOC106744705</name>
</gene>
<keyword evidence="10" id="KW-1185">Reference proteome</keyword>
<sequence>MQRTSMLPCLPGFSFDKNLGRTKFHKSHHFAKIHDGVYYLAEKADTTVHSRYPAMYPPGEAQEIPSWLAYDGQRLMFKAFFRETVQDRWKITYQIRLVKISFFLEDGTMKIVEPAVDNSGLEQGVLVKRQRIPVPDPVKYRYYDILDLNVGKEPEIYGRVYKIVDCDKFTRQFLNRMGIPVPDPVDLPKDPSSETQKVESFPRQPSRRTDTLGSFLKYDKQVLRFYGYWDDTENLYGIVHDLELHYYLADNTMDIKENVEQNTGRDSGPMFVKRMKIPKFFTELQPIGAEDPFTVLNVLSENRMRSYYIPDPLNTGKVSVDCYRDNDLCIGAQIDVFGRRIVITDMDPFTKEYYRTMYGLEDFTPLPQPGRDQLGQQVERYIPPYNGFGSYEDSLGNCFMMIPKPPKPDFVKFMRHDRQGFNSHVLRFRARMISKIPANEERQFIIRVFLMDDTISIFELAKRNSGFLRSPFKKRMPVKLPGQDVFTSKKPEYYRPQDFYVGARVNLLNFLFKITSADIYALRYMELHCDKFPRANRKLIMKKLREGLQPVYDEFIQTYAPPKDEAEDNIQVVEYDRFKEAIERFMGDEITEHEMITIARYYSSHEKIEHRTREYVRNLLHTELERFLWNNLDRLQEDLHHWDRNRTGYLPRESLYTILRGCRIPVDVELLNSMLDHLRKAEDGKLDYNDLLQFMNPKIDPLPLIVPVNIKTALWWASEKEPDCGAGINWNEFVKDLDIGAEGNATERVGGEAEVKRLAPKEN</sequence>
<evidence type="ECO:0000256" key="1">
    <source>
        <dbReference type="ARBA" id="ARBA00004430"/>
    </source>
</evidence>
<feature type="domain" description="DM10" evidence="9">
    <location>
        <begin position="71"/>
        <end position="178"/>
    </location>
</feature>
<evidence type="ECO:0000256" key="5">
    <source>
        <dbReference type="ARBA" id="ARBA00023273"/>
    </source>
</evidence>
<evidence type="ECO:0000256" key="6">
    <source>
        <dbReference type="ARBA" id="ARBA00035003"/>
    </source>
</evidence>
<proteinExistence type="predicted"/>
<evidence type="ECO:0000256" key="2">
    <source>
        <dbReference type="ARBA" id="ARBA00022490"/>
    </source>
</evidence>
<dbReference type="GO" id="GO:0010975">
    <property type="term" value="P:regulation of neuron projection development"/>
    <property type="evidence" value="ECO:0007669"/>
    <property type="project" value="TreeGrafter"/>
</dbReference>
<dbReference type="SMART" id="SM00676">
    <property type="entry name" value="DM10"/>
    <property type="match status" value="3"/>
</dbReference>
<evidence type="ECO:0000256" key="4">
    <source>
        <dbReference type="ARBA" id="ARBA00023212"/>
    </source>
</evidence>
<keyword evidence="2" id="KW-0963">Cytoplasm</keyword>
<dbReference type="InterPro" id="IPR011992">
    <property type="entry name" value="EF-hand-dom_pair"/>
</dbReference>
<dbReference type="GeneID" id="106744705"/>
<evidence type="ECO:0000259" key="9">
    <source>
        <dbReference type="PROSITE" id="PS51336"/>
    </source>
</evidence>
<evidence type="ECO:0000313" key="10">
    <source>
        <dbReference type="Proteomes" id="UP000515204"/>
    </source>
</evidence>
<dbReference type="AlphaFoldDB" id="A0A6P3XB93"/>
<comment type="subcellular location">
    <subcellularLocation>
        <location evidence="1">Cytoplasm</location>
        <location evidence="1">Cytoskeleton</location>
        <location evidence="1">Cilium axoneme</location>
    </subcellularLocation>
</comment>